<dbReference type="RefSeq" id="XP_051440728.1">
    <property type="nucleotide sequence ID" value="XM_051592173.1"/>
</dbReference>
<dbReference type="GO" id="GO:0042147">
    <property type="term" value="P:retrograde transport, endosome to Golgi"/>
    <property type="evidence" value="ECO:0007669"/>
    <property type="project" value="TreeGrafter"/>
</dbReference>
<comment type="caution">
    <text evidence="10">The sequence shown here is derived from an EMBL/GenBank/DDBJ whole genome shotgun (WGS) entry which is preliminary data.</text>
</comment>
<gene>
    <name evidence="10" type="ORF">K450DRAFT_260513</name>
</gene>
<name>A0AAD5E2S7_UMBRA</name>
<dbReference type="Pfam" id="PF20655">
    <property type="entry name" value="Vps52_C"/>
    <property type="match status" value="1"/>
</dbReference>
<dbReference type="GO" id="GO:0019905">
    <property type="term" value="F:syntaxin binding"/>
    <property type="evidence" value="ECO:0007669"/>
    <property type="project" value="TreeGrafter"/>
</dbReference>
<organism evidence="10 11">
    <name type="scientific">Umbelopsis ramanniana AG</name>
    <dbReference type="NCBI Taxonomy" id="1314678"/>
    <lineage>
        <taxon>Eukaryota</taxon>
        <taxon>Fungi</taxon>
        <taxon>Fungi incertae sedis</taxon>
        <taxon>Mucoromycota</taxon>
        <taxon>Mucoromycotina</taxon>
        <taxon>Umbelopsidomycetes</taxon>
        <taxon>Umbelopsidales</taxon>
        <taxon>Umbelopsidaceae</taxon>
        <taxon>Umbelopsis</taxon>
    </lineage>
</organism>
<keyword evidence="4" id="KW-0653">Protein transport</keyword>
<keyword evidence="5" id="KW-0333">Golgi apparatus</keyword>
<feature type="region of interest" description="Disordered" evidence="7">
    <location>
        <begin position="1"/>
        <end position="30"/>
    </location>
</feature>
<evidence type="ECO:0008006" key="12">
    <source>
        <dbReference type="Google" id="ProtNLM"/>
    </source>
</evidence>
<evidence type="ECO:0000313" key="11">
    <source>
        <dbReference type="Proteomes" id="UP001206595"/>
    </source>
</evidence>
<dbReference type="InterPro" id="IPR048319">
    <property type="entry name" value="Vps52_CC"/>
</dbReference>
<keyword evidence="3" id="KW-0813">Transport</keyword>
<dbReference type="InterPro" id="IPR007258">
    <property type="entry name" value="Vps52"/>
</dbReference>
<evidence type="ECO:0000256" key="2">
    <source>
        <dbReference type="ARBA" id="ARBA00008180"/>
    </source>
</evidence>
<dbReference type="GO" id="GO:0015031">
    <property type="term" value="P:protein transport"/>
    <property type="evidence" value="ECO:0007669"/>
    <property type="project" value="UniProtKB-KW"/>
</dbReference>
<dbReference type="AlphaFoldDB" id="A0AAD5E2S7"/>
<keyword evidence="6" id="KW-0175">Coiled coil</keyword>
<comment type="subcellular location">
    <subcellularLocation>
        <location evidence="1">Golgi apparatus</location>
        <location evidence="1">trans-Golgi network</location>
    </subcellularLocation>
</comment>
<feature type="domain" description="Vps52 C-terminal" evidence="9">
    <location>
        <begin position="313"/>
        <end position="623"/>
    </location>
</feature>
<dbReference type="EMBL" id="MU620972">
    <property type="protein sequence ID" value="KAI8575724.1"/>
    <property type="molecule type" value="Genomic_DNA"/>
</dbReference>
<dbReference type="InterPro" id="IPR048361">
    <property type="entry name" value="Vps52_C"/>
</dbReference>
<evidence type="ECO:0000259" key="8">
    <source>
        <dbReference type="Pfam" id="PF04129"/>
    </source>
</evidence>
<evidence type="ECO:0000256" key="6">
    <source>
        <dbReference type="SAM" id="Coils"/>
    </source>
</evidence>
<dbReference type="GO" id="GO:0005829">
    <property type="term" value="C:cytosol"/>
    <property type="evidence" value="ECO:0007669"/>
    <property type="project" value="GOC"/>
</dbReference>
<dbReference type="GO" id="GO:0006896">
    <property type="term" value="P:Golgi to vacuole transport"/>
    <property type="evidence" value="ECO:0007669"/>
    <property type="project" value="TreeGrafter"/>
</dbReference>
<sequence length="762" mass="87580">MTSDEADPDKFTVEQEPTSSDIVDDADQKVKSRDDTMELLTKLLGDYNTADDVIETEEKVRLESDFEDGLDFYQISFDEVDDRISAFQEDEFVKDALEKGMDLRQYALQVENEMQEMQSEYENDYTNNVRAFIELHQQFEASDEILGNMEEMLNVFQTDLGNISREIKNLQERSTEINIKLKNRKVVEGRLGHILDNVVVAPHMIRKIVESDVDEVWLQYLLELNKRMRFVKANQNKPIRALQGIGPELEKLRLKAASTIRDFFVNKIISLRIPNTNIQILQQSVFLKYKALYHFVTERHHEAATEIRQTYINTMRWYFYNHFDRYHKGLVKLQSNIADKTDLIGVEESVKKGGLFSSGKPSIRDKTNVFALGDRIETLRAHDAGVILVHIAEDEGVRYPFEQLFRSFNLTLIDNASSEYLFITEFFANNQANNDTSKLIFQHIFTLTEDVGLTLTKSYVEQSHDAVGILLCIRINTQLMMELQRRRVPTMDNYLNATNMLFWPRYQHIMDMHVDSIRKMAASKSVISAVKDIHPHYVTRRYAEFSTSVLTLNDGYDDSNVTSSLQRLRNELEGLLSRMSNELPDTIRKIAFLINNYDLIVSVMQESANRAVNAELEHVEQILGLQKAAFVEEQLKPFFGDIIDCVNSVEHQKNKPSDFSSAQLERISTQFAQTWRQSLSAINTSVIQYFSNFKNGTTVLHAALGQLIVYYTKFIDLLEKRYSGQTQGSTATGGTLGIAGWKVQPVGVQTVMVAVKSFRSTF</sequence>
<dbReference type="PANTHER" id="PTHR14190">
    <property type="entry name" value="SUPPRESSOR OF ACTIN MUTATIONS 2/VACUOLAR PROTEIN SORTING 52"/>
    <property type="match status" value="1"/>
</dbReference>
<evidence type="ECO:0000259" key="9">
    <source>
        <dbReference type="Pfam" id="PF20655"/>
    </source>
</evidence>
<dbReference type="Pfam" id="PF04129">
    <property type="entry name" value="Vps52_CC"/>
    <property type="match status" value="1"/>
</dbReference>
<dbReference type="GeneID" id="75917516"/>
<dbReference type="PANTHER" id="PTHR14190:SF7">
    <property type="entry name" value="VACUOLAR PROTEIN SORTING-ASSOCIATED PROTEIN 52 HOMOLOG"/>
    <property type="match status" value="1"/>
</dbReference>
<evidence type="ECO:0000256" key="7">
    <source>
        <dbReference type="SAM" id="MobiDB-lite"/>
    </source>
</evidence>
<keyword evidence="11" id="KW-1185">Reference proteome</keyword>
<feature type="domain" description="Vps52 coiled-coil" evidence="8">
    <location>
        <begin position="127"/>
        <end position="296"/>
    </location>
</feature>
<evidence type="ECO:0000313" key="10">
    <source>
        <dbReference type="EMBL" id="KAI8575724.1"/>
    </source>
</evidence>
<protein>
    <recommendedName>
        <fullName evidence="12">Vps52-domain-containing protein</fullName>
    </recommendedName>
</protein>
<dbReference type="Proteomes" id="UP001206595">
    <property type="component" value="Unassembled WGS sequence"/>
</dbReference>
<evidence type="ECO:0000256" key="5">
    <source>
        <dbReference type="ARBA" id="ARBA00023034"/>
    </source>
</evidence>
<reference evidence="10" key="2">
    <citation type="journal article" date="2022" name="Proc. Natl. Acad. Sci. U.S.A.">
        <title>Diploid-dominant life cycles characterize the early evolution of Fungi.</title>
        <authorList>
            <person name="Amses K.R."/>
            <person name="Simmons D.R."/>
            <person name="Longcore J.E."/>
            <person name="Mondo S.J."/>
            <person name="Seto K."/>
            <person name="Jeronimo G.H."/>
            <person name="Bonds A.E."/>
            <person name="Quandt C.A."/>
            <person name="Davis W.J."/>
            <person name="Chang Y."/>
            <person name="Federici B.A."/>
            <person name="Kuo A."/>
            <person name="LaButti K."/>
            <person name="Pangilinan J."/>
            <person name="Andreopoulos W."/>
            <person name="Tritt A."/>
            <person name="Riley R."/>
            <person name="Hundley H."/>
            <person name="Johnson J."/>
            <person name="Lipzen A."/>
            <person name="Barry K."/>
            <person name="Lang B.F."/>
            <person name="Cuomo C.A."/>
            <person name="Buchler N.E."/>
            <person name="Grigoriev I.V."/>
            <person name="Spatafora J.W."/>
            <person name="Stajich J.E."/>
            <person name="James T.Y."/>
        </authorList>
    </citation>
    <scope>NUCLEOTIDE SEQUENCE</scope>
    <source>
        <strain evidence="10">AG</strain>
    </source>
</reference>
<comment type="similarity">
    <text evidence="2">Belongs to the VPS52 family.</text>
</comment>
<evidence type="ECO:0000256" key="1">
    <source>
        <dbReference type="ARBA" id="ARBA00004601"/>
    </source>
</evidence>
<accession>A0AAD5E2S7</accession>
<evidence type="ECO:0000256" key="3">
    <source>
        <dbReference type="ARBA" id="ARBA00022448"/>
    </source>
</evidence>
<proteinExistence type="inferred from homology"/>
<reference evidence="10" key="1">
    <citation type="submission" date="2021-06" db="EMBL/GenBank/DDBJ databases">
        <authorList>
            <consortium name="DOE Joint Genome Institute"/>
            <person name="Mondo S.J."/>
            <person name="Amses K.R."/>
            <person name="Simmons D.R."/>
            <person name="Longcore J.E."/>
            <person name="Seto K."/>
            <person name="Alves G.H."/>
            <person name="Bonds A.E."/>
            <person name="Quandt C.A."/>
            <person name="Davis W.J."/>
            <person name="Chang Y."/>
            <person name="Letcher P.M."/>
            <person name="Powell M.J."/>
            <person name="Kuo A."/>
            <person name="Labutti K."/>
            <person name="Pangilinan J."/>
            <person name="Andreopoulos W."/>
            <person name="Tritt A."/>
            <person name="Riley R."/>
            <person name="Hundley H."/>
            <person name="Johnson J."/>
            <person name="Lipzen A."/>
            <person name="Barry K."/>
            <person name="Berbee M.L."/>
            <person name="Buchler N.E."/>
            <person name="Grigoriev I.V."/>
            <person name="Spatafora J.W."/>
            <person name="Stajich J.E."/>
            <person name="James T.Y."/>
        </authorList>
    </citation>
    <scope>NUCLEOTIDE SEQUENCE</scope>
    <source>
        <strain evidence="10">AG</strain>
    </source>
</reference>
<evidence type="ECO:0000256" key="4">
    <source>
        <dbReference type="ARBA" id="ARBA00022927"/>
    </source>
</evidence>
<dbReference type="GO" id="GO:0000938">
    <property type="term" value="C:GARP complex"/>
    <property type="evidence" value="ECO:0007669"/>
    <property type="project" value="TreeGrafter"/>
</dbReference>
<feature type="coiled-coil region" evidence="6">
    <location>
        <begin position="153"/>
        <end position="180"/>
    </location>
</feature>
<dbReference type="GO" id="GO:0032456">
    <property type="term" value="P:endocytic recycling"/>
    <property type="evidence" value="ECO:0007669"/>
    <property type="project" value="TreeGrafter"/>
</dbReference>